<reference evidence="1 2" key="1">
    <citation type="submission" date="2024-02" db="EMBL/GenBank/DDBJ databases">
        <title>Janibacter sp. nov., isolated from gut of marine sandworm.</title>
        <authorList>
            <person name="Kim B."/>
            <person name="Jun M.O."/>
            <person name="Shin N.-R."/>
        </authorList>
    </citation>
    <scope>NUCLEOTIDE SEQUENCE [LARGE SCALE GENOMIC DNA]</scope>
    <source>
        <strain evidence="1 2">A1S7</strain>
    </source>
</reference>
<protein>
    <submittedName>
        <fullName evidence="1">SRPBCC family protein</fullName>
    </submittedName>
</protein>
<dbReference type="EMBL" id="CP144913">
    <property type="protein sequence ID" value="WXB76320.1"/>
    <property type="molecule type" value="Genomic_DNA"/>
</dbReference>
<accession>A0ABZ2MGZ9</accession>
<dbReference type="Gene3D" id="3.30.530.20">
    <property type="match status" value="1"/>
</dbReference>
<dbReference type="Pfam" id="PF10604">
    <property type="entry name" value="Polyketide_cyc2"/>
    <property type="match status" value="1"/>
</dbReference>
<proteinExistence type="predicted"/>
<dbReference type="InterPro" id="IPR019587">
    <property type="entry name" value="Polyketide_cyclase/dehydratase"/>
</dbReference>
<evidence type="ECO:0000313" key="1">
    <source>
        <dbReference type="EMBL" id="WXB76320.1"/>
    </source>
</evidence>
<name>A0ABZ2MGZ9_9MICO</name>
<dbReference type="RefSeq" id="WP_338749181.1">
    <property type="nucleotide sequence ID" value="NZ_CP144913.1"/>
</dbReference>
<organism evidence="1 2">
    <name type="scientific">Janibacter alittae</name>
    <dbReference type="NCBI Taxonomy" id="3115209"/>
    <lineage>
        <taxon>Bacteria</taxon>
        <taxon>Bacillati</taxon>
        <taxon>Actinomycetota</taxon>
        <taxon>Actinomycetes</taxon>
        <taxon>Micrococcales</taxon>
        <taxon>Intrasporangiaceae</taxon>
        <taxon>Janibacter</taxon>
    </lineage>
</organism>
<keyword evidence="2" id="KW-1185">Reference proteome</keyword>
<gene>
    <name evidence="1" type="ORF">V1351_15465</name>
</gene>
<evidence type="ECO:0000313" key="2">
    <source>
        <dbReference type="Proteomes" id="UP001382727"/>
    </source>
</evidence>
<dbReference type="Proteomes" id="UP001382727">
    <property type="component" value="Chromosome"/>
</dbReference>
<sequence>MSVTGTATVGTVWQRYVEPRLWPTWSPQIRSVEYDHPRLRSATKGVVRTFGGLGVPFTIEEVSSTEHTWRWRVEAFGLPLRLDHGVRAHPRGCETWLEVTGPPVISRVYAQAATIALRRLVRRE</sequence>
<dbReference type="InterPro" id="IPR023393">
    <property type="entry name" value="START-like_dom_sf"/>
</dbReference>
<dbReference type="SUPFAM" id="SSF55961">
    <property type="entry name" value="Bet v1-like"/>
    <property type="match status" value="1"/>
</dbReference>